<evidence type="ECO:0000313" key="7">
    <source>
        <dbReference type="Proteomes" id="UP000464751"/>
    </source>
</evidence>
<name>A0A6P1YP57_9HYPH</name>
<dbReference type="Gene3D" id="3.40.190.10">
    <property type="entry name" value="Periplasmic binding protein-like II"/>
    <property type="match status" value="2"/>
</dbReference>
<dbReference type="GO" id="GO:0042597">
    <property type="term" value="C:periplasmic space"/>
    <property type="evidence" value="ECO:0007669"/>
    <property type="project" value="UniProtKB-SubCell"/>
</dbReference>
<reference evidence="6 7" key="1">
    <citation type="submission" date="2020-02" db="EMBL/GenBank/DDBJ databases">
        <authorList>
            <person name="Li G."/>
        </authorList>
    </citation>
    <scope>NUCLEOTIDE SEQUENCE [LARGE SCALE GENOMIC DNA]</scope>
    <source>
        <strain evidence="6 7">DSM 102029</strain>
    </source>
</reference>
<keyword evidence="7" id="KW-1185">Reference proteome</keyword>
<dbReference type="InterPro" id="IPR010067">
    <property type="entry name" value="ABC_SsuA_sub-bd"/>
</dbReference>
<dbReference type="KEGG" id="apra:G3A50_13955"/>
<dbReference type="NCBIfam" id="TIGR01728">
    <property type="entry name" value="SsuA_fam"/>
    <property type="match status" value="1"/>
</dbReference>
<sequence length="328" mass="34963">MLRTAFAGLFSVLTAIGAAQAADTITVGMASGVNQVTALVASEKGFFKDEGLDVVVKPVERGNLAVEALVAGSMQFAEVADATFLAAVDKGIPLVALGAASRGFTGKIVASPSLGGVKSLTDLKGKRIGIQVGTGVHNVFLRLISKEGMKESDFRISNVRVTDMPTAMASSGTFDAVLGWDPMMQRIVQAGYGKEVISAAEIQKMAGITYPLLLVAKRDYIQDDPQTVQHFVNAYSRAHQWIRQNPDGALDIYLDAITRMGAPMDKEIVRTMMFEVDKFGGVRFIDSDWSELSGSAEFLTKNGVLSKVPDLKSITDPSYAAAADAAFK</sequence>
<feature type="signal peptide" evidence="4">
    <location>
        <begin position="1"/>
        <end position="21"/>
    </location>
</feature>
<evidence type="ECO:0000256" key="4">
    <source>
        <dbReference type="SAM" id="SignalP"/>
    </source>
</evidence>
<evidence type="ECO:0000256" key="1">
    <source>
        <dbReference type="ARBA" id="ARBA00004418"/>
    </source>
</evidence>
<dbReference type="PANTHER" id="PTHR30024">
    <property type="entry name" value="ALIPHATIC SULFONATES-BINDING PROTEIN-RELATED"/>
    <property type="match status" value="1"/>
</dbReference>
<evidence type="ECO:0000259" key="5">
    <source>
        <dbReference type="Pfam" id="PF09084"/>
    </source>
</evidence>
<feature type="domain" description="SsuA/THI5-like" evidence="5">
    <location>
        <begin position="38"/>
        <end position="249"/>
    </location>
</feature>
<accession>A0A6P1YP57</accession>
<evidence type="ECO:0000256" key="3">
    <source>
        <dbReference type="ARBA" id="ARBA00022729"/>
    </source>
</evidence>
<evidence type="ECO:0000256" key="2">
    <source>
        <dbReference type="ARBA" id="ARBA00022448"/>
    </source>
</evidence>
<protein>
    <submittedName>
        <fullName evidence="6">Aliphatic sulfonate ABC transporter substrate-binding protein</fullName>
    </submittedName>
</protein>
<dbReference type="SUPFAM" id="SSF53850">
    <property type="entry name" value="Periplasmic binding protein-like II"/>
    <property type="match status" value="1"/>
</dbReference>
<gene>
    <name evidence="6" type="ORF">G3A50_13955</name>
</gene>
<evidence type="ECO:0000313" key="6">
    <source>
        <dbReference type="EMBL" id="QIB34690.1"/>
    </source>
</evidence>
<dbReference type="RefSeq" id="WP_163075833.1">
    <property type="nucleotide sequence ID" value="NZ_CP048630.1"/>
</dbReference>
<keyword evidence="3 4" id="KW-0732">Signal</keyword>
<dbReference type="InterPro" id="IPR015168">
    <property type="entry name" value="SsuA/THI5"/>
</dbReference>
<dbReference type="Proteomes" id="UP000464751">
    <property type="component" value="Chromosome"/>
</dbReference>
<dbReference type="CDD" id="cd01008">
    <property type="entry name" value="PBP2_NrtA_SsuA_CpmA_like"/>
    <property type="match status" value="1"/>
</dbReference>
<keyword evidence="2" id="KW-0813">Transport</keyword>
<feature type="chain" id="PRO_5026974846" evidence="4">
    <location>
        <begin position="22"/>
        <end position="328"/>
    </location>
</feature>
<organism evidence="6 7">
    <name type="scientific">Ancylobacter pratisalsi</name>
    <dbReference type="NCBI Taxonomy" id="1745854"/>
    <lineage>
        <taxon>Bacteria</taxon>
        <taxon>Pseudomonadati</taxon>
        <taxon>Pseudomonadota</taxon>
        <taxon>Alphaproteobacteria</taxon>
        <taxon>Hyphomicrobiales</taxon>
        <taxon>Xanthobacteraceae</taxon>
        <taxon>Ancylobacter</taxon>
    </lineage>
</organism>
<dbReference type="Pfam" id="PF09084">
    <property type="entry name" value="NMT1"/>
    <property type="match status" value="1"/>
</dbReference>
<dbReference type="GO" id="GO:0016020">
    <property type="term" value="C:membrane"/>
    <property type="evidence" value="ECO:0007669"/>
    <property type="project" value="InterPro"/>
</dbReference>
<dbReference type="GO" id="GO:0042626">
    <property type="term" value="F:ATPase-coupled transmembrane transporter activity"/>
    <property type="evidence" value="ECO:0007669"/>
    <property type="project" value="InterPro"/>
</dbReference>
<dbReference type="EMBL" id="CP048630">
    <property type="protein sequence ID" value="QIB34690.1"/>
    <property type="molecule type" value="Genomic_DNA"/>
</dbReference>
<proteinExistence type="predicted"/>
<comment type="subcellular location">
    <subcellularLocation>
        <location evidence="1">Periplasm</location>
    </subcellularLocation>
</comment>
<dbReference type="AlphaFoldDB" id="A0A6P1YP57"/>